<dbReference type="Proteomes" id="UP000319257">
    <property type="component" value="Unassembled WGS sequence"/>
</dbReference>
<organism evidence="1 2">
    <name type="scientific">Thyridium curvatum</name>
    <dbReference type="NCBI Taxonomy" id="1093900"/>
    <lineage>
        <taxon>Eukaryota</taxon>
        <taxon>Fungi</taxon>
        <taxon>Dikarya</taxon>
        <taxon>Ascomycota</taxon>
        <taxon>Pezizomycotina</taxon>
        <taxon>Sordariomycetes</taxon>
        <taxon>Sordariomycetidae</taxon>
        <taxon>Thyridiales</taxon>
        <taxon>Thyridiaceae</taxon>
        <taxon>Thyridium</taxon>
    </lineage>
</organism>
<dbReference type="STRING" id="1093900.A0A507AZY5"/>
<reference evidence="1 2" key="1">
    <citation type="submission" date="2019-06" db="EMBL/GenBank/DDBJ databases">
        <title>Draft genome sequence of the filamentous fungus Phialemoniopsis curvata isolated from diesel fuel.</title>
        <authorList>
            <person name="Varaljay V.A."/>
            <person name="Lyon W.J."/>
            <person name="Crouch A.L."/>
            <person name="Drake C.E."/>
            <person name="Hollomon J.M."/>
            <person name="Nadeau L.J."/>
            <person name="Nunn H.S."/>
            <person name="Stevenson B.S."/>
            <person name="Bojanowski C.L."/>
            <person name="Crookes-Goodson W.J."/>
        </authorList>
    </citation>
    <scope>NUCLEOTIDE SEQUENCE [LARGE SCALE GENOMIC DNA]</scope>
    <source>
        <strain evidence="1 2">D216</strain>
    </source>
</reference>
<name>A0A507AZY5_9PEZI</name>
<dbReference type="InterPro" id="IPR005198">
    <property type="entry name" value="Glyco_hydro_76"/>
</dbReference>
<dbReference type="InterPro" id="IPR053169">
    <property type="entry name" value="MUG_Protein"/>
</dbReference>
<gene>
    <name evidence="1" type="ORF">E0L32_007317</name>
</gene>
<dbReference type="EMBL" id="SKBQ01000044">
    <property type="protein sequence ID" value="TPX12014.1"/>
    <property type="molecule type" value="Genomic_DNA"/>
</dbReference>
<dbReference type="InterPro" id="IPR008928">
    <property type="entry name" value="6-hairpin_glycosidase_sf"/>
</dbReference>
<dbReference type="Pfam" id="PF03663">
    <property type="entry name" value="Glyco_hydro_76"/>
    <property type="match status" value="1"/>
</dbReference>
<sequence>MVNLRAVGSFATRAALLASSQLSERADRATYTQNSVDAIKALQTWYDSGTGLWTSTGWWNGGNCLTVLADFSALNANEANKLNLGGVFANTFQNAQRSTAMAVVKTMSPSGLMTSSYSAIAARDLAERGFAGFINDYYDDEGWWALGLIRAYDVTGENAYLQMAESIFEDMKGGTDNTCGGGIWWSKEKKYKNAIANELYLSVAASLANRASNKQYYKDIATQQWAWFKGSGMINSNNRINDGLNIGSDGKCTNNGQNEWTYNQGVVLGGLVELYRAGGGADLLAQAKTIARAAISKLSQDGILHESCEPNCGADGAQFKGIFMRNLHYLQSTSPESDFKTFIMANADSIWSKDRADGNKLGLVWSGPPSAENGPTAGTHSSAMDALVAAVAAA</sequence>
<comment type="caution">
    <text evidence="1">The sequence shown here is derived from an EMBL/GenBank/DDBJ whole genome shotgun (WGS) entry which is preliminary data.</text>
</comment>
<proteinExistence type="predicted"/>
<dbReference type="InParanoid" id="A0A507AZY5"/>
<dbReference type="GO" id="GO:0005975">
    <property type="term" value="P:carbohydrate metabolic process"/>
    <property type="evidence" value="ECO:0007669"/>
    <property type="project" value="InterPro"/>
</dbReference>
<dbReference type="PANTHER" id="PTHR47791">
    <property type="entry name" value="MEIOTICALLY UP-REGULATED GENE 191 PROTEIN"/>
    <property type="match status" value="1"/>
</dbReference>
<evidence type="ECO:0000313" key="2">
    <source>
        <dbReference type="Proteomes" id="UP000319257"/>
    </source>
</evidence>
<dbReference type="Gene3D" id="1.50.10.20">
    <property type="match status" value="1"/>
</dbReference>
<dbReference type="AlphaFoldDB" id="A0A507AZY5"/>
<accession>A0A507AZY5</accession>
<dbReference type="RefSeq" id="XP_030993725.1">
    <property type="nucleotide sequence ID" value="XM_031142048.1"/>
</dbReference>
<evidence type="ECO:0008006" key="3">
    <source>
        <dbReference type="Google" id="ProtNLM"/>
    </source>
</evidence>
<dbReference type="PANTHER" id="PTHR47791:SF1">
    <property type="entry name" value="ENDO MANNANASE, GH76 FAMILY (EUROFUNG)"/>
    <property type="match status" value="1"/>
</dbReference>
<dbReference type="SUPFAM" id="SSF48208">
    <property type="entry name" value="Six-hairpin glycosidases"/>
    <property type="match status" value="1"/>
</dbReference>
<protein>
    <recommendedName>
        <fullName evidence="3">Mannan endo-1,6-alpha-mannosidase</fullName>
    </recommendedName>
</protein>
<evidence type="ECO:0000313" key="1">
    <source>
        <dbReference type="EMBL" id="TPX12014.1"/>
    </source>
</evidence>
<dbReference type="GeneID" id="41974764"/>
<keyword evidence="2" id="KW-1185">Reference proteome</keyword>
<dbReference type="OrthoDB" id="9984024at2759"/>